<dbReference type="InterPro" id="IPR001384">
    <property type="entry name" value="Peptidase_M35"/>
</dbReference>
<feature type="binding site" evidence="12">
    <location>
        <position position="320"/>
    </location>
    <ligand>
        <name>Zn(2+)</name>
        <dbReference type="ChEBI" id="CHEBI:29105"/>
        <note>catalytic</note>
    </ligand>
</feature>
<keyword evidence="7 13" id="KW-0378">Hydrolase</keyword>
<comment type="subcellular location">
    <subcellularLocation>
        <location evidence="13">Secreted</location>
    </subcellularLocation>
</comment>
<evidence type="ECO:0000313" key="14">
    <source>
        <dbReference type="EMBL" id="RDW76025.1"/>
    </source>
</evidence>
<keyword evidence="4 13" id="KW-0165">Cleavage on pair of basic residues</keyword>
<sequence>MHGIAHKLALLATVANAARLDIAKRASPLEVAIAPVTEAPATFQVTVTNTGTEDLSLFPYGSILDTAPVQKLNVFAADSEVAFTGVFKSVLRTGLTAENFVTLAAGATYETTIDAAAVHDLSTTGSYTFVAEGALPYAAANSTELSGDALYFKSNIITMDVDGPAAAAVPNTITKRAAVQSDCSTSQRTVTLRALTNCASLARTASSAALSGSATKFSEYFKTTSSSTRSTVGARLSAVASECGSSSSGATTYYCTDVYGYCDSNVLAYTIPSLDVIVNCPLYYSALPALSSTCHAQDQATTTLHEMTHAPGVYSPGTDDNGYGYAAATALSSARAVLNADTYALYANVQRSTLDANRKYTGGSP</sequence>
<reference evidence="14 15" key="1">
    <citation type="journal article" date="2018" name="IMA Fungus">
        <title>IMA Genome-F 9: Draft genome sequence of Annulohypoxylon stygium, Aspergillus mulundensis, Berkeleyomyces basicola (syn. Thielaviopsis basicola), Ceratocystis smalleyi, two Cercospora beticola strains, Coleophoma cylindrospora, Fusarium fracticaudum, Phialophora cf. hyalina, and Morchella septimelata.</title>
        <authorList>
            <person name="Wingfield B.D."/>
            <person name="Bills G.F."/>
            <person name="Dong Y."/>
            <person name="Huang W."/>
            <person name="Nel W.J."/>
            <person name="Swalarsk-Parry B.S."/>
            <person name="Vaghefi N."/>
            <person name="Wilken P.M."/>
            <person name="An Z."/>
            <person name="de Beer Z.W."/>
            <person name="De Vos L."/>
            <person name="Chen L."/>
            <person name="Duong T.A."/>
            <person name="Gao Y."/>
            <person name="Hammerbacher A."/>
            <person name="Kikkert J.R."/>
            <person name="Li Y."/>
            <person name="Li H."/>
            <person name="Li K."/>
            <person name="Li Q."/>
            <person name="Liu X."/>
            <person name="Ma X."/>
            <person name="Naidoo K."/>
            <person name="Pethybridge S.J."/>
            <person name="Sun J."/>
            <person name="Steenkamp E.T."/>
            <person name="van der Nest M.A."/>
            <person name="van Wyk S."/>
            <person name="Wingfield M.J."/>
            <person name="Xiong C."/>
            <person name="Yue Q."/>
            <person name="Zhang X."/>
        </authorList>
    </citation>
    <scope>NUCLEOTIDE SEQUENCE [LARGE SCALE GENOMIC DNA]</scope>
    <source>
        <strain evidence="14 15">BP5796</strain>
    </source>
</reference>
<dbReference type="GO" id="GO:0005576">
    <property type="term" value="C:extracellular region"/>
    <property type="evidence" value="ECO:0007669"/>
    <property type="project" value="UniProtKB-SubCell"/>
</dbReference>
<dbReference type="PRINTS" id="PR00768">
    <property type="entry name" value="DEUTEROLYSIN"/>
</dbReference>
<feature type="signal peptide" evidence="13">
    <location>
        <begin position="1"/>
        <end position="17"/>
    </location>
</feature>
<comment type="function">
    <text evidence="13">Secreted metalloproteinase that allows assimilation of proteinaceous substrates. Shows high activities on basic nuclear substrates such as histone and protamine.</text>
</comment>
<evidence type="ECO:0000256" key="1">
    <source>
        <dbReference type="ARBA" id="ARBA00001187"/>
    </source>
</evidence>
<evidence type="ECO:0000256" key="12">
    <source>
        <dbReference type="PIRSR" id="PIRSR601384-2"/>
    </source>
</evidence>
<evidence type="ECO:0000256" key="4">
    <source>
        <dbReference type="ARBA" id="ARBA00022685"/>
    </source>
</evidence>
<protein>
    <recommendedName>
        <fullName evidence="13">Neutral protease 2</fullName>
        <ecNumber evidence="13">3.4.24.39</ecNumber>
    </recommendedName>
    <alternativeName>
        <fullName evidence="13">Deuterolysin</fullName>
    </alternativeName>
</protein>
<feature type="binding site" evidence="12">
    <location>
        <position position="309"/>
    </location>
    <ligand>
        <name>Zn(2+)</name>
        <dbReference type="ChEBI" id="CHEBI:29105"/>
        <note>catalytic</note>
    </ligand>
</feature>
<dbReference type="GO" id="GO:0004222">
    <property type="term" value="F:metalloendopeptidase activity"/>
    <property type="evidence" value="ECO:0007669"/>
    <property type="project" value="InterPro"/>
</dbReference>
<dbReference type="Gene3D" id="3.40.390.10">
    <property type="entry name" value="Collagenase (Catalytic Domain)"/>
    <property type="match status" value="1"/>
</dbReference>
<evidence type="ECO:0000256" key="2">
    <source>
        <dbReference type="ARBA" id="ARBA00010279"/>
    </source>
</evidence>
<dbReference type="GO" id="GO:0046872">
    <property type="term" value="F:metal ion binding"/>
    <property type="evidence" value="ECO:0007669"/>
    <property type="project" value="UniProtKB-KW"/>
</dbReference>
<keyword evidence="10" id="KW-0865">Zymogen</keyword>
<keyword evidence="3 13" id="KW-0645">Protease</keyword>
<evidence type="ECO:0000256" key="7">
    <source>
        <dbReference type="ARBA" id="ARBA00022801"/>
    </source>
</evidence>
<evidence type="ECO:0000313" key="15">
    <source>
        <dbReference type="Proteomes" id="UP000256328"/>
    </source>
</evidence>
<evidence type="ECO:0000256" key="3">
    <source>
        <dbReference type="ARBA" id="ARBA00022670"/>
    </source>
</evidence>
<dbReference type="Pfam" id="PF02102">
    <property type="entry name" value="Peptidase_M35"/>
    <property type="match status" value="1"/>
</dbReference>
<feature type="chain" id="PRO_5017496430" description="Neutral protease 2" evidence="13">
    <location>
        <begin position="18"/>
        <end position="365"/>
    </location>
</feature>
<dbReference type="EMBL" id="PDLN01000009">
    <property type="protein sequence ID" value="RDW76025.1"/>
    <property type="molecule type" value="Genomic_DNA"/>
</dbReference>
<comment type="caution">
    <text evidence="14">The sequence shown here is derived from an EMBL/GenBank/DDBJ whole genome shotgun (WGS) entry which is preliminary data.</text>
</comment>
<feature type="binding site" evidence="12">
    <location>
        <position position="305"/>
    </location>
    <ligand>
        <name>Zn(2+)</name>
        <dbReference type="ChEBI" id="CHEBI:29105"/>
        <note>catalytic</note>
    </ligand>
</feature>
<feature type="active site" evidence="11">
    <location>
        <position position="306"/>
    </location>
</feature>
<dbReference type="Gene3D" id="2.60.40.2970">
    <property type="match status" value="1"/>
</dbReference>
<dbReference type="SUPFAM" id="SSF55486">
    <property type="entry name" value="Metalloproteases ('zincins'), catalytic domain"/>
    <property type="match status" value="1"/>
</dbReference>
<comment type="similarity">
    <text evidence="2 13">Belongs to the peptidase M35 family.</text>
</comment>
<dbReference type="InterPro" id="IPR024079">
    <property type="entry name" value="MetalloPept_cat_dom_sf"/>
</dbReference>
<keyword evidence="15" id="KW-1185">Reference proteome</keyword>
<evidence type="ECO:0000256" key="9">
    <source>
        <dbReference type="ARBA" id="ARBA00023049"/>
    </source>
</evidence>
<evidence type="ECO:0000256" key="5">
    <source>
        <dbReference type="ARBA" id="ARBA00022723"/>
    </source>
</evidence>
<evidence type="ECO:0000256" key="8">
    <source>
        <dbReference type="ARBA" id="ARBA00022833"/>
    </source>
</evidence>
<evidence type="ECO:0000256" key="10">
    <source>
        <dbReference type="ARBA" id="ARBA00023145"/>
    </source>
</evidence>
<comment type="catalytic activity">
    <reaction evidence="1 13">
        <text>Preferential cleavage of bonds with hydrophobic residues in P1'. Also 3-Asn-|-Gln-4 and 8-Gly-|-Ser-9 bonds in insulin B chain.</text>
        <dbReference type="EC" id="3.4.24.39"/>
    </reaction>
</comment>
<proteinExistence type="inferred from homology"/>
<dbReference type="PANTHER" id="PTHR37016">
    <property type="match status" value="1"/>
</dbReference>
<evidence type="ECO:0000256" key="11">
    <source>
        <dbReference type="PIRSR" id="PIRSR601384-1"/>
    </source>
</evidence>
<organism evidence="14 15">
    <name type="scientific">Coleophoma crateriformis</name>
    <dbReference type="NCBI Taxonomy" id="565419"/>
    <lineage>
        <taxon>Eukaryota</taxon>
        <taxon>Fungi</taxon>
        <taxon>Dikarya</taxon>
        <taxon>Ascomycota</taxon>
        <taxon>Pezizomycotina</taxon>
        <taxon>Leotiomycetes</taxon>
        <taxon>Helotiales</taxon>
        <taxon>Dermateaceae</taxon>
        <taxon>Coleophoma</taxon>
    </lineage>
</organism>
<keyword evidence="6 13" id="KW-0732">Signal</keyword>
<dbReference type="Proteomes" id="UP000256328">
    <property type="component" value="Unassembled WGS sequence"/>
</dbReference>
<gene>
    <name evidence="14" type="ORF">BP5796_06846</name>
</gene>
<dbReference type="OrthoDB" id="412874at2759"/>
<evidence type="ECO:0000256" key="6">
    <source>
        <dbReference type="ARBA" id="ARBA00022729"/>
    </source>
</evidence>
<keyword evidence="9 13" id="KW-0482">Metalloprotease</keyword>
<comment type="cofactor">
    <cofactor evidence="12 13">
        <name>Zn(2+)</name>
        <dbReference type="ChEBI" id="CHEBI:29105"/>
    </cofactor>
    <text evidence="12 13">Binds 1 zinc ion per subunit.</text>
</comment>
<dbReference type="PANTHER" id="PTHR37016:SF3">
    <property type="entry name" value="NEUTRAL PROTEASE 2-RELATED"/>
    <property type="match status" value="1"/>
</dbReference>
<keyword evidence="5 12" id="KW-0479">Metal-binding</keyword>
<name>A0A3D8RPU5_9HELO</name>
<dbReference type="GO" id="GO:0006508">
    <property type="term" value="P:proteolysis"/>
    <property type="evidence" value="ECO:0007669"/>
    <property type="project" value="UniProtKB-KW"/>
</dbReference>
<dbReference type="EC" id="3.4.24.39" evidence="13"/>
<evidence type="ECO:0000256" key="13">
    <source>
        <dbReference type="RuleBase" id="RU361126"/>
    </source>
</evidence>
<dbReference type="InterPro" id="IPR050414">
    <property type="entry name" value="Fungal_M35_metalloproteases"/>
</dbReference>
<dbReference type="CDD" id="cd11008">
    <property type="entry name" value="M35_deuterolysin_like"/>
    <property type="match status" value="1"/>
</dbReference>
<accession>A0A3D8RPU5</accession>
<dbReference type="AlphaFoldDB" id="A0A3D8RPU5"/>
<keyword evidence="13" id="KW-0964">Secreted</keyword>
<keyword evidence="8 12" id="KW-0862">Zinc</keyword>